<dbReference type="GO" id="GO:0003677">
    <property type="term" value="F:DNA binding"/>
    <property type="evidence" value="ECO:0007669"/>
    <property type="project" value="InterPro"/>
</dbReference>
<dbReference type="RefSeq" id="WP_167839274.1">
    <property type="nucleotide sequence ID" value="NZ_CP047617.1"/>
</dbReference>
<accession>A0A6H0UL35</accession>
<dbReference type="SUPFAM" id="SSF57783">
    <property type="entry name" value="Zinc beta-ribbon"/>
    <property type="match status" value="1"/>
</dbReference>
<dbReference type="EMBL" id="CP047617">
    <property type="protein sequence ID" value="QIW55045.1"/>
    <property type="molecule type" value="Genomic_DNA"/>
</dbReference>
<dbReference type="Pfam" id="PF13154">
    <property type="entry name" value="DUF3991"/>
    <property type="match status" value="1"/>
</dbReference>
<protein>
    <submittedName>
        <fullName evidence="2">DUF3991 domain-containing protein</fullName>
    </submittedName>
</protein>
<gene>
    <name evidence="2" type="ORF">GU336_12730</name>
</gene>
<keyword evidence="2" id="KW-0614">Plasmid</keyword>
<dbReference type="InterPro" id="IPR036977">
    <property type="entry name" value="DNA_primase_Znf_CHC2"/>
</dbReference>
<evidence type="ECO:0000259" key="1">
    <source>
        <dbReference type="Pfam" id="PF13154"/>
    </source>
</evidence>
<dbReference type="Gene3D" id="3.90.580.10">
    <property type="entry name" value="Zinc finger, CHC2-type domain"/>
    <property type="match status" value="1"/>
</dbReference>
<dbReference type="Pfam" id="PF13155">
    <property type="entry name" value="Toprim_2"/>
    <property type="match status" value="1"/>
</dbReference>
<feature type="domain" description="DUF3991" evidence="1">
    <location>
        <begin position="122"/>
        <end position="190"/>
    </location>
</feature>
<dbReference type="GO" id="GO:0006260">
    <property type="term" value="P:DNA replication"/>
    <property type="evidence" value="ECO:0007669"/>
    <property type="project" value="InterPro"/>
</dbReference>
<dbReference type="AlphaFoldDB" id="A0A6H0UL35"/>
<name>A0A6H0UL35_9LACT</name>
<dbReference type="Proteomes" id="UP000501945">
    <property type="component" value="Plasmid pLraf_19_5_1"/>
</dbReference>
<evidence type="ECO:0000313" key="2">
    <source>
        <dbReference type="EMBL" id="QIW55045.1"/>
    </source>
</evidence>
<evidence type="ECO:0000313" key="3">
    <source>
        <dbReference type="Proteomes" id="UP000501945"/>
    </source>
</evidence>
<dbReference type="InterPro" id="IPR025054">
    <property type="entry name" value="DUF3991"/>
</dbReference>
<geneLocation type="plasmid" evidence="3">
    <name>plraf_19_5_1</name>
</geneLocation>
<dbReference type="GO" id="GO:0008270">
    <property type="term" value="F:zinc ion binding"/>
    <property type="evidence" value="ECO:0007669"/>
    <property type="project" value="InterPro"/>
</dbReference>
<reference evidence="2 3" key="1">
    <citation type="submission" date="2019-12" db="EMBL/GenBank/DDBJ databases">
        <title>Whole genome sequences of Lactococcus raffinolactis strains isolated from sewage.</title>
        <authorList>
            <person name="Ybazeta G."/>
            <person name="Ross M."/>
            <person name="Brabant-Kirwan D."/>
            <person name="Saleh M."/>
            <person name="Dillon J.A."/>
            <person name="Splinter K."/>
            <person name="Nokhbeh R."/>
        </authorList>
    </citation>
    <scope>NUCLEOTIDE SEQUENCE [LARGE SCALE GENOMIC DNA]</scope>
    <source>
        <strain evidence="2 3">Lr_19_5</strain>
        <plasmid evidence="3">plraf_19_5_1</plasmid>
    </source>
</reference>
<proteinExistence type="predicted"/>
<sequence length="400" mass="46401">MVKTYYTDEQIETAQSKSILDVAHALGYDYKPVGQQGHMRISNVESLRHLELRPESNTFAWYNQDKKGNVIQLYRELTGSTFPEAMAYLLENEFSVSSYVPIEKMPYHNPYNFSETYTKAYHYLVNERKLDFEIIDLLCRKNYIRQETEHDNAVFQWVKFGSVVGSNIKSTNPNSSFKIISGNSESNFGFNIMIGEPSQVKDIYFFEAAVDALSYWSFNKDTIRDTMLVDLEGVKVESFINFQQYAQNLGVRLPDPSHLHICVDRDEVGQDFYNKVNIYVDEATGESLISDDRVPLESGAKDWNEYLQQTYEPDYLAVNKKGSELDSARIRKRTNGTYLLETYRANNLFQMIDCNDLEQLEKAVEDYDMTRIPHNDLKKFNLIPDEKGNKLTKEDDELEA</sequence>
<organism evidence="2 3">
    <name type="scientific">Pseudolactococcus raffinolactis</name>
    <dbReference type="NCBI Taxonomy" id="1366"/>
    <lineage>
        <taxon>Bacteria</taxon>
        <taxon>Bacillati</taxon>
        <taxon>Bacillota</taxon>
        <taxon>Bacilli</taxon>
        <taxon>Lactobacillales</taxon>
        <taxon>Streptococcaceae</taxon>
        <taxon>Pseudolactococcus</taxon>
    </lineage>
</organism>
<dbReference type="Gene3D" id="3.40.1360.10">
    <property type="match status" value="1"/>
</dbReference>